<reference evidence="11 12" key="1">
    <citation type="journal article" date="2017" name="ISME J.">
        <title>Energy and carbon metabolisms in a deep terrestrial subsurface fluid microbial community.</title>
        <authorList>
            <person name="Momper L."/>
            <person name="Jungbluth S.P."/>
            <person name="Lee M.D."/>
            <person name="Amend J.P."/>
        </authorList>
    </citation>
    <scope>NUCLEOTIDE SEQUENCE [LARGE SCALE GENOMIC DNA]</scope>
    <source>
        <strain evidence="11">SURF_26</strain>
    </source>
</reference>
<feature type="domain" description="Pyruvate carboxyltransferase" evidence="10">
    <location>
        <begin position="3"/>
        <end position="265"/>
    </location>
</feature>
<evidence type="ECO:0000313" key="12">
    <source>
        <dbReference type="Proteomes" id="UP000266426"/>
    </source>
</evidence>
<keyword evidence="3" id="KW-0028">Amino-acid biosynthesis</keyword>
<comment type="catalytic activity">
    <reaction evidence="7">
        <text>pyruvate + acetyl-CoA + H2O = (3R)-citramalate + CoA + H(+)</text>
        <dbReference type="Rhea" id="RHEA:19045"/>
        <dbReference type="ChEBI" id="CHEBI:15361"/>
        <dbReference type="ChEBI" id="CHEBI:15377"/>
        <dbReference type="ChEBI" id="CHEBI:15378"/>
        <dbReference type="ChEBI" id="CHEBI:30934"/>
        <dbReference type="ChEBI" id="CHEBI:57287"/>
        <dbReference type="ChEBI" id="CHEBI:57288"/>
        <dbReference type="EC" id="2.3.3.21"/>
    </reaction>
</comment>
<accession>A0A3A4RG22</accession>
<dbReference type="InterPro" id="IPR054691">
    <property type="entry name" value="LeuA/HCS_post-cat"/>
</dbReference>
<dbReference type="PROSITE" id="PS00815">
    <property type="entry name" value="AIPM_HOMOCIT_SYNTH_1"/>
    <property type="match status" value="1"/>
</dbReference>
<dbReference type="EMBL" id="QZJZ01000028">
    <property type="protein sequence ID" value="RJP60511.1"/>
    <property type="molecule type" value="Genomic_DNA"/>
</dbReference>
<evidence type="ECO:0000256" key="2">
    <source>
        <dbReference type="ARBA" id="ARBA00006154"/>
    </source>
</evidence>
<dbReference type="CDD" id="cd07941">
    <property type="entry name" value="DRE_TIM_LeuA3"/>
    <property type="match status" value="1"/>
</dbReference>
<protein>
    <recommendedName>
        <fullName evidence="8">Citramalate synthase</fullName>
        <ecNumber evidence="8">2.3.3.21</ecNumber>
    </recommendedName>
</protein>
<evidence type="ECO:0000256" key="6">
    <source>
        <dbReference type="ARBA" id="ARBA00023304"/>
    </source>
</evidence>
<organism evidence="11 12">
    <name type="scientific">Candidatus Auribacter fodinae</name>
    <dbReference type="NCBI Taxonomy" id="2093366"/>
    <lineage>
        <taxon>Bacteria</taxon>
        <taxon>Pseudomonadati</taxon>
        <taxon>Candidatus Auribacterota</taxon>
        <taxon>Candidatus Auribacteria</taxon>
        <taxon>Candidatus Auribacterales</taxon>
        <taxon>Candidatus Auribacteraceae</taxon>
        <taxon>Candidatus Auribacter</taxon>
    </lineage>
</organism>
<dbReference type="Gene3D" id="3.20.20.70">
    <property type="entry name" value="Aldolase class I"/>
    <property type="match status" value="1"/>
</dbReference>
<dbReference type="NCBIfam" id="TIGR00977">
    <property type="entry name" value="citramal_synth"/>
    <property type="match status" value="1"/>
</dbReference>
<dbReference type="SMART" id="SM00917">
    <property type="entry name" value="LeuA_dimer"/>
    <property type="match status" value="1"/>
</dbReference>
<evidence type="ECO:0000256" key="9">
    <source>
        <dbReference type="RuleBase" id="RU003523"/>
    </source>
</evidence>
<dbReference type="Gene3D" id="3.30.160.270">
    <property type="match status" value="1"/>
</dbReference>
<evidence type="ECO:0000256" key="3">
    <source>
        <dbReference type="ARBA" id="ARBA00022605"/>
    </source>
</evidence>
<dbReference type="PROSITE" id="PS50991">
    <property type="entry name" value="PYR_CT"/>
    <property type="match status" value="1"/>
</dbReference>
<dbReference type="AlphaFoldDB" id="A0A3A4RG22"/>
<evidence type="ECO:0000256" key="5">
    <source>
        <dbReference type="ARBA" id="ARBA00022679"/>
    </source>
</evidence>
<evidence type="ECO:0000256" key="4">
    <source>
        <dbReference type="ARBA" id="ARBA00022624"/>
    </source>
</evidence>
<dbReference type="GO" id="GO:0009098">
    <property type="term" value="P:L-leucine biosynthetic process"/>
    <property type="evidence" value="ECO:0007669"/>
    <property type="project" value="InterPro"/>
</dbReference>
<dbReference type="PANTHER" id="PTHR43538:SF1">
    <property type="entry name" value="(R)-CITRAMALATE SYNTHASE"/>
    <property type="match status" value="1"/>
</dbReference>
<dbReference type="SUPFAM" id="SSF110921">
    <property type="entry name" value="2-isopropylmalate synthase LeuA, allosteric (dimerisation) domain"/>
    <property type="match status" value="1"/>
</dbReference>
<name>A0A3A4RG22_9BACT</name>
<keyword evidence="4" id="KW-0412">Isoleucine biosynthesis</keyword>
<dbReference type="InterPro" id="IPR013785">
    <property type="entry name" value="Aldolase_TIM"/>
</dbReference>
<gene>
    <name evidence="11" type="ORF">C4541_03865</name>
</gene>
<evidence type="ECO:0000256" key="7">
    <source>
        <dbReference type="ARBA" id="ARBA00048263"/>
    </source>
</evidence>
<dbReference type="Pfam" id="PF22617">
    <property type="entry name" value="HCS_D2"/>
    <property type="match status" value="1"/>
</dbReference>
<evidence type="ECO:0000313" key="11">
    <source>
        <dbReference type="EMBL" id="RJP60511.1"/>
    </source>
</evidence>
<sequence>MDVKLYDTTLRDGTQGEGISFSVADKIRIALELDKLGIHYIEGGWPGSNPKDIEFFKQIREYNLKTSKIAAFGSTRRANVKPEDDSNLIKLIESETPVVTMFGKSWVLHVTEVLKTTLEENLKMIYDSIHLMKKNNRLAFYDAEHFFDGYKADRSYAIQTLKAAEEAGADCVILCDTNGGSMPHEIYEIVQDVKRNVSTDVGIHCHNDSGVAVANSLMAVHGGAVHIQGTMNGFGERTGNANLTTIIPNLKLKCGYNVITDEQLRMLCEVSQFVDDLANRRHDNFAPFVGISSFAHKGGMHVNAVKKTPISFEHIDPALVGNQRRVLISELSGKSNITLKAKELNIDLDDNNPEINHILKDLKRLEHLGYEFEAAEGSFELLIRKHLQNHVNFFELIGFRVIVERREGKLISEATMKVRVGNEEHYTVAEGDGPVNAMDCALRKALEKFYPEVARVELIDFKVRVIDEAEGTRARVRVLIESRCDGEIWGTVGVSENIIEACWEALADSVEYKLVKDATTLTHKK</sequence>
<dbReference type="InterPro" id="IPR000891">
    <property type="entry name" value="PYR_CT"/>
</dbReference>
<dbReference type="SUPFAM" id="SSF51569">
    <property type="entry name" value="Aldolase"/>
    <property type="match status" value="1"/>
</dbReference>
<dbReference type="PANTHER" id="PTHR43538">
    <property type="entry name" value="ALPHA-IPM SYNTHASE/HOMOCITRATE SYNTHASE"/>
    <property type="match status" value="1"/>
</dbReference>
<dbReference type="InterPro" id="IPR013709">
    <property type="entry name" value="2-isopropylmalate_synth_dimer"/>
</dbReference>
<dbReference type="Proteomes" id="UP000266426">
    <property type="component" value="Unassembled WGS sequence"/>
</dbReference>
<dbReference type="PROSITE" id="PS00816">
    <property type="entry name" value="AIPM_HOMOCIT_SYNTH_2"/>
    <property type="match status" value="1"/>
</dbReference>
<dbReference type="Gene3D" id="1.10.238.260">
    <property type="match status" value="1"/>
</dbReference>
<comment type="pathway">
    <text evidence="1">Amino-acid biosynthesis; L-isoleucine biosynthesis; 2-oxobutanoate from pyruvate: step 1/3.</text>
</comment>
<evidence type="ECO:0000256" key="8">
    <source>
        <dbReference type="NCBIfam" id="TIGR00977"/>
    </source>
</evidence>
<keyword evidence="6" id="KW-0100">Branched-chain amino acid biosynthesis</keyword>
<keyword evidence="5 9" id="KW-0808">Transferase</keyword>
<dbReference type="Pfam" id="PF00682">
    <property type="entry name" value="HMGL-like"/>
    <property type="match status" value="1"/>
</dbReference>
<dbReference type="UniPathway" id="UPA00047">
    <property type="reaction ID" value="UER00066"/>
</dbReference>
<proteinExistence type="inferred from homology"/>
<dbReference type="GO" id="GO:0009097">
    <property type="term" value="P:isoleucine biosynthetic process"/>
    <property type="evidence" value="ECO:0007669"/>
    <property type="project" value="UniProtKB-UniRule"/>
</dbReference>
<dbReference type="InterPro" id="IPR005675">
    <property type="entry name" value="Citramal_synthase"/>
</dbReference>
<comment type="similarity">
    <text evidence="2 9">Belongs to the alpha-IPM synthase/homocitrate synthase family.</text>
</comment>
<dbReference type="EC" id="2.3.3.21" evidence="8"/>
<dbReference type="Pfam" id="PF08502">
    <property type="entry name" value="LeuA_dimer"/>
    <property type="match status" value="1"/>
</dbReference>
<dbReference type="InterPro" id="IPR002034">
    <property type="entry name" value="AIPM/Hcit_synth_CS"/>
</dbReference>
<dbReference type="GO" id="GO:0043714">
    <property type="term" value="F:(R)-citramalate synthase activity"/>
    <property type="evidence" value="ECO:0007669"/>
    <property type="project" value="UniProtKB-UniRule"/>
</dbReference>
<evidence type="ECO:0000256" key="1">
    <source>
        <dbReference type="ARBA" id="ARBA00004743"/>
    </source>
</evidence>
<dbReference type="InterPro" id="IPR036230">
    <property type="entry name" value="LeuA_allosteric_dom_sf"/>
</dbReference>
<dbReference type="GO" id="GO:0003852">
    <property type="term" value="F:2-isopropylmalate synthase activity"/>
    <property type="evidence" value="ECO:0007669"/>
    <property type="project" value="InterPro"/>
</dbReference>
<evidence type="ECO:0000259" key="10">
    <source>
        <dbReference type="PROSITE" id="PS50991"/>
    </source>
</evidence>
<comment type="caution">
    <text evidence="11">The sequence shown here is derived from an EMBL/GenBank/DDBJ whole genome shotgun (WGS) entry which is preliminary data.</text>
</comment>